<feature type="compositionally biased region" description="Basic and acidic residues" evidence="1">
    <location>
        <begin position="136"/>
        <end position="146"/>
    </location>
</feature>
<feature type="compositionally biased region" description="Basic residues" evidence="1">
    <location>
        <begin position="87"/>
        <end position="101"/>
    </location>
</feature>
<feature type="signal peptide" evidence="2">
    <location>
        <begin position="1"/>
        <end position="23"/>
    </location>
</feature>
<feature type="region of interest" description="Disordered" evidence="1">
    <location>
        <begin position="289"/>
        <end position="324"/>
    </location>
</feature>
<sequence>MTFLNFFRIYCHLFLFLWKRCHQIQTEDNFTSRNNSCQKQVTERERSFPGQKYNHSFNSSYNSRQHCKGQNDQTEDHCNMKKEIHQGKKIKKKYQQRHNRGAKPVSKTQALKQEKYFYELANKNKEESSEQQANNEETKPAEEQKNPDLLTQPLSGQTAFYAQQVISEKIKVPFRKGKPPPNICVVDNGSKETMPKNLLSPEEKDGLNSDSVPVLSHTSEEALEEQKTHTKQELLYPERSASSRSREIKRSPAGTKCHEGSACPPKHPTQLKPNLFKGRVAVPVEPVSTCNKRRDAATDDASTLTNGVAPGSDSSTAAMKPQQSEDVRIPSLPFFSLFGAPLSENPPRFPCSETETADSAAPLCKPQSAENAASNSKQRDSDQRFFPSQVRTSHRQMSSESFQSSKTENDALKQPSATVCNTASGSPCDPSSSRTHQNLPDVSSSRGKREKPAHPGHFRCIS</sequence>
<evidence type="ECO:0008006" key="5">
    <source>
        <dbReference type="Google" id="ProtNLM"/>
    </source>
</evidence>
<dbReference type="Proteomes" id="UP001476798">
    <property type="component" value="Unassembled WGS sequence"/>
</dbReference>
<organism evidence="3 4">
    <name type="scientific">Goodea atripinnis</name>
    <dbReference type="NCBI Taxonomy" id="208336"/>
    <lineage>
        <taxon>Eukaryota</taxon>
        <taxon>Metazoa</taxon>
        <taxon>Chordata</taxon>
        <taxon>Craniata</taxon>
        <taxon>Vertebrata</taxon>
        <taxon>Euteleostomi</taxon>
        <taxon>Actinopterygii</taxon>
        <taxon>Neopterygii</taxon>
        <taxon>Teleostei</taxon>
        <taxon>Neoteleostei</taxon>
        <taxon>Acanthomorphata</taxon>
        <taxon>Ovalentaria</taxon>
        <taxon>Atherinomorphae</taxon>
        <taxon>Cyprinodontiformes</taxon>
        <taxon>Goodeidae</taxon>
        <taxon>Goodea</taxon>
    </lineage>
</organism>
<keyword evidence="4" id="KW-1185">Reference proteome</keyword>
<comment type="caution">
    <text evidence="3">The sequence shown here is derived from an EMBL/GenBank/DDBJ whole genome shotgun (WGS) entry which is preliminary data.</text>
</comment>
<feature type="region of interest" description="Disordered" evidence="1">
    <location>
        <begin position="123"/>
        <end position="151"/>
    </location>
</feature>
<name>A0ABV0P659_9TELE</name>
<evidence type="ECO:0000256" key="2">
    <source>
        <dbReference type="SAM" id="SignalP"/>
    </source>
</evidence>
<feature type="region of interest" description="Disordered" evidence="1">
    <location>
        <begin position="346"/>
        <end position="462"/>
    </location>
</feature>
<keyword evidence="2" id="KW-0732">Signal</keyword>
<evidence type="ECO:0000313" key="3">
    <source>
        <dbReference type="EMBL" id="MEQ2178935.1"/>
    </source>
</evidence>
<feature type="compositionally biased region" description="Polar residues" evidence="1">
    <location>
        <begin position="389"/>
        <end position="406"/>
    </location>
</feature>
<dbReference type="EMBL" id="JAHRIO010061674">
    <property type="protein sequence ID" value="MEQ2178935.1"/>
    <property type="molecule type" value="Genomic_DNA"/>
</dbReference>
<proteinExistence type="predicted"/>
<evidence type="ECO:0000256" key="1">
    <source>
        <dbReference type="SAM" id="MobiDB-lite"/>
    </source>
</evidence>
<feature type="region of interest" description="Disordered" evidence="1">
    <location>
        <begin position="86"/>
        <end position="109"/>
    </location>
</feature>
<feature type="region of interest" description="Disordered" evidence="1">
    <location>
        <begin position="237"/>
        <end position="272"/>
    </location>
</feature>
<gene>
    <name evidence="3" type="ORF">GOODEAATRI_019315</name>
</gene>
<feature type="compositionally biased region" description="Polar residues" evidence="1">
    <location>
        <begin position="300"/>
        <end position="322"/>
    </location>
</feature>
<feature type="compositionally biased region" description="Polar residues" evidence="1">
    <location>
        <begin position="415"/>
        <end position="445"/>
    </location>
</feature>
<accession>A0ABV0P659</accession>
<protein>
    <recommendedName>
        <fullName evidence="5">Exophilin 5</fullName>
    </recommendedName>
</protein>
<reference evidence="3 4" key="1">
    <citation type="submission" date="2021-06" db="EMBL/GenBank/DDBJ databases">
        <authorList>
            <person name="Palmer J.M."/>
        </authorList>
    </citation>
    <scope>NUCLEOTIDE SEQUENCE [LARGE SCALE GENOMIC DNA]</scope>
    <source>
        <strain evidence="3 4">GA_2019</strain>
        <tissue evidence="3">Muscle</tissue>
    </source>
</reference>
<evidence type="ECO:0000313" key="4">
    <source>
        <dbReference type="Proteomes" id="UP001476798"/>
    </source>
</evidence>
<feature type="chain" id="PRO_5046042484" description="Exophilin 5" evidence="2">
    <location>
        <begin position="24"/>
        <end position="462"/>
    </location>
</feature>
<feature type="region of interest" description="Disordered" evidence="1">
    <location>
        <begin position="183"/>
        <end position="213"/>
    </location>
</feature>
<feature type="compositionally biased region" description="Basic residues" evidence="1">
    <location>
        <begin position="446"/>
        <end position="462"/>
    </location>
</feature>